<dbReference type="GO" id="GO:0015074">
    <property type="term" value="P:DNA integration"/>
    <property type="evidence" value="ECO:0007669"/>
    <property type="project" value="UniProtKB-KW"/>
</dbReference>
<dbReference type="InterPro" id="IPR050090">
    <property type="entry name" value="Tyrosine_recombinase_XerCD"/>
</dbReference>
<keyword evidence="2" id="KW-0229">DNA integration</keyword>
<evidence type="ECO:0000256" key="2">
    <source>
        <dbReference type="ARBA" id="ARBA00022908"/>
    </source>
</evidence>
<geneLocation type="plasmid" evidence="8 9">
    <name>pBCJ2315</name>
</geneLocation>
<dbReference type="EMBL" id="AM747723">
    <property type="protein sequence ID" value="CAR57801.1"/>
    <property type="molecule type" value="Genomic_DNA"/>
</dbReference>
<organism evidence="8 9">
    <name type="scientific">Burkholderia cenocepacia (strain ATCC BAA-245 / DSM 16553 / LMG 16656 / NCTC 13227 / J2315 / CF5610)</name>
    <name type="common">Burkholderia cepacia (strain J2315)</name>
    <dbReference type="NCBI Taxonomy" id="216591"/>
    <lineage>
        <taxon>Bacteria</taxon>
        <taxon>Pseudomonadati</taxon>
        <taxon>Pseudomonadota</taxon>
        <taxon>Betaproteobacteria</taxon>
        <taxon>Burkholderiales</taxon>
        <taxon>Burkholderiaceae</taxon>
        <taxon>Burkholderia</taxon>
        <taxon>Burkholderia cepacia complex</taxon>
    </lineage>
</organism>
<dbReference type="Gene3D" id="1.10.443.10">
    <property type="entry name" value="Intergrase catalytic core"/>
    <property type="match status" value="1"/>
</dbReference>
<dbReference type="SUPFAM" id="SSF56349">
    <property type="entry name" value="DNA breaking-rejoining enzymes"/>
    <property type="match status" value="1"/>
</dbReference>
<feature type="domain" description="Tyr recombinase" evidence="6">
    <location>
        <begin position="372"/>
        <end position="604"/>
    </location>
</feature>
<protein>
    <submittedName>
        <fullName evidence="8">Integrase</fullName>
    </submittedName>
</protein>
<dbReference type="GO" id="GO:0006310">
    <property type="term" value="P:DNA recombination"/>
    <property type="evidence" value="ECO:0007669"/>
    <property type="project" value="UniProtKB-KW"/>
</dbReference>
<dbReference type="InterPro" id="IPR011010">
    <property type="entry name" value="DNA_brk_join_enz"/>
</dbReference>
<sequence>MANRPQAVTVPPPATYTRTDFAALRARIQGIPAATIARRFYDVEDSAVPAEADAVEQHLMTMRDALVRLALLNGSAALADHLRASMRQHGEAKLTALTLRMVEDAAKLAAAAPAADHAVALWFRPLIARRLAGEGIATLGELVAYCNRHGGSWWRSVPRIGPLRARTLVAWLRRHETTLGARVDADVDTAPLAPAPDRAIVVGPGSAALAPLERLAAPVELSGAGGTNRAVGFPFIHAEHDLAALHAWLMRYRDRPATLRAYTREVERFVLWALKVRGIAVSSLRVEDCEAYKDFLGHPAADFCGPKRPRVSGRWRPFTGSLSADSQAYAVRTLRMAFDWLVKVRYLAGNPFSAVTLPATVTREWSLQVERALPADLLRTLRDTLDARCARPDEDATQWRIARAAIGLMVDSGLRRAEAACARRSGLKRVDGIKGQAVWTLTLIGKRSKVRTVPVSPTTLAALRAHWADRGLIWDDCRARADDNDVTDDSAPDWPLLAPLTIPGTAAAQARHETGAETYAPDALGRLVRTALRRLQVELQRWGVLSLWDAAQLQKTSAHALRHTFGTDATARGVPIDVVQQILGHASLATTSIYVKAQQQRVLE</sequence>
<dbReference type="InterPro" id="IPR013762">
    <property type="entry name" value="Integrase-like_cat_sf"/>
</dbReference>
<evidence type="ECO:0000256" key="3">
    <source>
        <dbReference type="ARBA" id="ARBA00023125"/>
    </source>
</evidence>
<dbReference type="CDD" id="cd00397">
    <property type="entry name" value="DNA_BRE_C"/>
    <property type="match status" value="1"/>
</dbReference>
<dbReference type="Gene3D" id="1.10.150.130">
    <property type="match status" value="1"/>
</dbReference>
<gene>
    <name evidence="8" type="ORF">pBCA090</name>
</gene>
<accession>B4EQM5</accession>
<dbReference type="InterPro" id="IPR044068">
    <property type="entry name" value="CB"/>
</dbReference>
<dbReference type="InterPro" id="IPR002104">
    <property type="entry name" value="Integrase_catalytic"/>
</dbReference>
<feature type="non-terminal residue" evidence="8">
    <location>
        <position position="604"/>
    </location>
</feature>
<keyword evidence="4" id="KW-0233">DNA recombination</keyword>
<evidence type="ECO:0000259" key="6">
    <source>
        <dbReference type="PROSITE" id="PS51898"/>
    </source>
</evidence>
<reference evidence="8 9" key="1">
    <citation type="journal article" date="2009" name="J. Bacteriol.">
        <title>The genome of Burkholderia cenocepacia J2315, an epidemic pathogen of cystic fibrosis patients.</title>
        <authorList>
            <person name="Holden M.T."/>
            <person name="Seth-Smith H.M."/>
            <person name="Crossman L.C."/>
            <person name="Sebaihia M."/>
            <person name="Bentley S.D."/>
            <person name="Cerdeno-Tarraga A.M."/>
            <person name="Thomson N.R."/>
            <person name="Bason N."/>
            <person name="Quail M.A."/>
            <person name="Sharp S."/>
            <person name="Cherevach I."/>
            <person name="Churcher C."/>
            <person name="Goodhead I."/>
            <person name="Hauser H."/>
            <person name="Holroyd N."/>
            <person name="Mungall K."/>
            <person name="Scott P."/>
            <person name="Walker D."/>
            <person name="White B."/>
            <person name="Rose H."/>
            <person name="Iversen P."/>
            <person name="Mil-Homens D."/>
            <person name="Rocha E.P."/>
            <person name="Fialho A.M."/>
            <person name="Baldwin A."/>
            <person name="Dowson C."/>
            <person name="Barrell B.G."/>
            <person name="Govan J.R."/>
            <person name="Vandamme P."/>
            <person name="Hart C.A."/>
            <person name="Mahenthiralingam E."/>
            <person name="Parkhill J."/>
        </authorList>
    </citation>
    <scope>NUCLEOTIDE SEQUENCE [LARGE SCALE GENOMIC DNA]</scope>
    <source>
        <strain evidence="9">ATCC BAA-245 / DSM 16553 / LMG 16656 / NCTC 13227 / J2315 / CF5610</strain>
        <plasmid evidence="8">pBCJ2315</plasmid>
    </source>
</reference>
<comment type="similarity">
    <text evidence="1">Belongs to the 'phage' integrase family.</text>
</comment>
<dbReference type="PROSITE" id="PS51898">
    <property type="entry name" value="TYR_RECOMBINASE"/>
    <property type="match status" value="1"/>
</dbReference>
<keyword evidence="9" id="KW-1185">Reference proteome</keyword>
<dbReference type="HOGENOM" id="CLU_027562_42_1_4"/>
<dbReference type="KEGG" id="bcj:pBCA090"/>
<evidence type="ECO:0000256" key="1">
    <source>
        <dbReference type="ARBA" id="ARBA00008857"/>
    </source>
</evidence>
<keyword evidence="3 5" id="KW-0238">DNA-binding</keyword>
<dbReference type="eggNOG" id="COG4974">
    <property type="taxonomic scope" value="Bacteria"/>
</dbReference>
<dbReference type="Proteomes" id="UP000001035">
    <property type="component" value="Plasmid pBCJ2315"/>
</dbReference>
<dbReference type="PANTHER" id="PTHR30349">
    <property type="entry name" value="PHAGE INTEGRASE-RELATED"/>
    <property type="match status" value="1"/>
</dbReference>
<dbReference type="GO" id="GO:0003677">
    <property type="term" value="F:DNA binding"/>
    <property type="evidence" value="ECO:0007669"/>
    <property type="project" value="UniProtKB-UniRule"/>
</dbReference>
<dbReference type="Pfam" id="PF12482">
    <property type="entry name" value="DUF3701"/>
    <property type="match status" value="1"/>
</dbReference>
<dbReference type="InterPro" id="IPR022169">
    <property type="entry name" value="DUF3701"/>
</dbReference>
<dbReference type="InterPro" id="IPR010998">
    <property type="entry name" value="Integrase_recombinase_N"/>
</dbReference>
<name>B4EQM5_BURCJ</name>
<evidence type="ECO:0000259" key="7">
    <source>
        <dbReference type="PROSITE" id="PS51900"/>
    </source>
</evidence>
<evidence type="ECO:0000313" key="9">
    <source>
        <dbReference type="Proteomes" id="UP000001035"/>
    </source>
</evidence>
<evidence type="ECO:0000313" key="8">
    <source>
        <dbReference type="EMBL" id="CAR57801.1"/>
    </source>
</evidence>
<dbReference type="PANTHER" id="PTHR30349:SF41">
    <property type="entry name" value="INTEGRASE_RECOMBINASE PROTEIN MJ0367-RELATED"/>
    <property type="match status" value="1"/>
</dbReference>
<feature type="domain" description="Core-binding (CB)" evidence="7">
    <location>
        <begin position="243"/>
        <end position="342"/>
    </location>
</feature>
<dbReference type="AlphaFoldDB" id="B4EQM5"/>
<dbReference type="Pfam" id="PF00589">
    <property type="entry name" value="Phage_integrase"/>
    <property type="match status" value="1"/>
</dbReference>
<evidence type="ECO:0000256" key="4">
    <source>
        <dbReference type="ARBA" id="ARBA00023172"/>
    </source>
</evidence>
<keyword evidence="8" id="KW-0614">Plasmid</keyword>
<proteinExistence type="inferred from homology"/>
<dbReference type="PROSITE" id="PS51900">
    <property type="entry name" value="CB"/>
    <property type="match status" value="1"/>
</dbReference>
<evidence type="ECO:0000256" key="5">
    <source>
        <dbReference type="PROSITE-ProRule" id="PRU01248"/>
    </source>
</evidence>